<accession>Q4Q629</accession>
<dbReference type="PROSITE" id="PS51192">
    <property type="entry name" value="HELICASE_ATP_BIND_1"/>
    <property type="match status" value="1"/>
</dbReference>
<feature type="transmembrane region" description="Helical" evidence="3">
    <location>
        <begin position="157"/>
        <end position="179"/>
    </location>
</feature>
<feature type="region of interest" description="Disordered" evidence="2">
    <location>
        <begin position="605"/>
        <end position="629"/>
    </location>
</feature>
<evidence type="ECO:0000259" key="4">
    <source>
        <dbReference type="PROSITE" id="PS51192"/>
    </source>
</evidence>
<name>Q4Q629_LEIMA</name>
<dbReference type="InterPro" id="IPR049730">
    <property type="entry name" value="SNF2/RAD54-like_C"/>
</dbReference>
<dbReference type="InterPro" id="IPR000330">
    <property type="entry name" value="SNF2_N"/>
</dbReference>
<dbReference type="Proteomes" id="UP000000542">
    <property type="component" value="Chromosome 31"/>
</dbReference>
<dbReference type="GO" id="GO:0000785">
    <property type="term" value="C:chromatin"/>
    <property type="evidence" value="ECO:0000318"/>
    <property type="project" value="GO_Central"/>
</dbReference>
<dbReference type="VEuPathDB" id="TriTrypDB:LMJLV39_310032600"/>
<gene>
    <name evidence="6" type="ORF">LMJF_31_2320</name>
</gene>
<dbReference type="RefSeq" id="XP_001685219.1">
    <property type="nucleotide sequence ID" value="XM_001685167.1"/>
</dbReference>
<proteinExistence type="predicted"/>
<keyword evidence="3" id="KW-0812">Transmembrane</keyword>
<keyword evidence="6" id="KW-0547">Nucleotide-binding</keyword>
<dbReference type="SMART" id="SM00487">
    <property type="entry name" value="DEXDc"/>
    <property type="match status" value="1"/>
</dbReference>
<dbReference type="SMART" id="SM00490">
    <property type="entry name" value="HELICc"/>
    <property type="match status" value="1"/>
</dbReference>
<keyword evidence="7" id="KW-1185">Reference proteome</keyword>
<dbReference type="eggNOG" id="KOG0386">
    <property type="taxonomic scope" value="Eukaryota"/>
</dbReference>
<protein>
    <submittedName>
        <fullName evidence="6">Helicase-like protein</fullName>
    </submittedName>
</protein>
<dbReference type="eggNOG" id="KOG0385">
    <property type="taxonomic scope" value="Eukaryota"/>
</dbReference>
<dbReference type="STRING" id="5664.Q4Q629"/>
<dbReference type="AlphaFoldDB" id="Q4Q629"/>
<keyword evidence="3" id="KW-1133">Transmembrane helix</keyword>
<feature type="domain" description="Helicase ATP-binding" evidence="4">
    <location>
        <begin position="134"/>
        <end position="325"/>
    </location>
</feature>
<feature type="domain" description="Helicase C-terminal" evidence="5">
    <location>
        <begin position="711"/>
        <end position="884"/>
    </location>
</feature>
<dbReference type="GO" id="GO:0016787">
    <property type="term" value="F:hydrolase activity"/>
    <property type="evidence" value="ECO:0007669"/>
    <property type="project" value="UniProtKB-KW"/>
</dbReference>
<dbReference type="GO" id="GO:0003677">
    <property type="term" value="F:DNA binding"/>
    <property type="evidence" value="ECO:0000318"/>
    <property type="project" value="GO_Central"/>
</dbReference>
<dbReference type="GeneID" id="5654164"/>
<reference evidence="6 7" key="2">
    <citation type="journal article" date="2011" name="Genome Res.">
        <title>Chromosome and gene copy number variation allow major structural change between species and strains of Leishmania.</title>
        <authorList>
            <person name="Rogers M.B."/>
            <person name="Hilley J.D."/>
            <person name="Dickens N.J."/>
            <person name="Wilkes J."/>
            <person name="Bates P.A."/>
            <person name="Depledge D.P."/>
            <person name="Harris D."/>
            <person name="Her Y."/>
            <person name="Herzyk P."/>
            <person name="Imamura H."/>
            <person name="Otto T.D."/>
            <person name="Sanders M."/>
            <person name="Seeger K."/>
            <person name="Dujardin J.C."/>
            <person name="Berriman M."/>
            <person name="Smith D.F."/>
            <person name="Hertz-Fowler C."/>
            <person name="Mottram J.C."/>
        </authorList>
    </citation>
    <scope>NUCLEOTIDE SEQUENCE [LARGE SCALE GENOMIC DNA]</scope>
    <source>
        <strain evidence="7">MHOM/IL/81/Friedlin</strain>
    </source>
</reference>
<reference evidence="6 7" key="1">
    <citation type="journal article" date="2005" name="Science">
        <title>The genome of the kinetoplastid parasite, Leishmania major.</title>
        <authorList>
            <person name="Ivens A.C."/>
            <person name="Peacock C.S."/>
            <person name="Worthey E.A."/>
            <person name="Murphy L."/>
            <person name="Aggarwal G."/>
            <person name="Berriman M."/>
            <person name="Sisk E."/>
            <person name="Rajandream M.A."/>
            <person name="Adlem E."/>
            <person name="Aert R."/>
            <person name="Anupama A."/>
            <person name="Apostolou Z."/>
            <person name="Attipoe P."/>
            <person name="Bason N."/>
            <person name="Bauser C."/>
            <person name="Beck A."/>
            <person name="Beverley S.M."/>
            <person name="Bianchettin G."/>
            <person name="Borzym K."/>
            <person name="Bothe G."/>
            <person name="Bruschi C.V."/>
            <person name="Collins M."/>
            <person name="Cadag E."/>
            <person name="Ciarloni L."/>
            <person name="Clayton C."/>
            <person name="Coulson R.M."/>
            <person name="Cronin A."/>
            <person name="Cruz A.K."/>
            <person name="Davies R.M."/>
            <person name="De Gaudenzi J."/>
            <person name="Dobson D.E."/>
            <person name="Duesterhoeft A."/>
            <person name="Fazelina G."/>
            <person name="Fosker N."/>
            <person name="Frasch A.C."/>
            <person name="Fraser A."/>
            <person name="Fuchs M."/>
            <person name="Gabel C."/>
            <person name="Goble A."/>
            <person name="Goffeau A."/>
            <person name="Harris D."/>
            <person name="Hertz-Fowler C."/>
            <person name="Hilbert H."/>
            <person name="Horn D."/>
            <person name="Huang Y."/>
            <person name="Klages S."/>
            <person name="Knights A."/>
            <person name="Kube M."/>
            <person name="Larke N."/>
            <person name="Litvin L."/>
            <person name="Lord A."/>
            <person name="Louie T."/>
            <person name="Marra M."/>
            <person name="Masuy D."/>
            <person name="Matthews K."/>
            <person name="Michaeli S."/>
            <person name="Mottram J.C."/>
            <person name="Muller-Auer S."/>
            <person name="Munden H."/>
            <person name="Nelson S."/>
            <person name="Norbertczak H."/>
            <person name="Oliver K."/>
            <person name="O'neil S."/>
            <person name="Pentony M."/>
            <person name="Pohl T.M."/>
            <person name="Price C."/>
            <person name="Purnelle B."/>
            <person name="Quail M.A."/>
            <person name="Rabbinowitsch E."/>
            <person name="Reinhardt R."/>
            <person name="Rieger M."/>
            <person name="Rinta J."/>
            <person name="Robben J."/>
            <person name="Robertson L."/>
            <person name="Ruiz J.C."/>
            <person name="Rutter S."/>
            <person name="Saunders D."/>
            <person name="Schafer M."/>
            <person name="Schein J."/>
            <person name="Schwartz D.C."/>
            <person name="Seeger K."/>
            <person name="Seyler A."/>
            <person name="Sharp S."/>
            <person name="Shin H."/>
            <person name="Sivam D."/>
            <person name="Squares R."/>
            <person name="Squares S."/>
            <person name="Tosato V."/>
            <person name="Vogt C."/>
            <person name="Volckaert G."/>
            <person name="Wambutt R."/>
            <person name="Warren T."/>
            <person name="Wedler H."/>
            <person name="Woodward J."/>
            <person name="Zhou S."/>
            <person name="Zimmermann W."/>
            <person name="Smith D.F."/>
            <person name="Blackwell J.M."/>
            <person name="Stuart K.D."/>
            <person name="Barrell B."/>
            <person name="Myler P.J."/>
        </authorList>
    </citation>
    <scope>NUCLEOTIDE SEQUENCE [LARGE SCALE GENOMIC DNA]</scope>
    <source>
        <strain evidence="7">MHOM/IL/81/Friedlin</strain>
    </source>
</reference>
<keyword evidence="6" id="KW-0347">Helicase</keyword>
<dbReference type="GO" id="GO:0140750">
    <property type="term" value="F:nucleosome array spacer activity"/>
    <property type="evidence" value="ECO:0000318"/>
    <property type="project" value="GO_Central"/>
</dbReference>
<dbReference type="GO" id="GO:0005634">
    <property type="term" value="C:nucleus"/>
    <property type="evidence" value="ECO:0000318"/>
    <property type="project" value="GO_Central"/>
</dbReference>
<dbReference type="VEuPathDB" id="TriTrypDB:LMJFC_310037800"/>
<dbReference type="InParanoid" id="Q4Q629"/>
<dbReference type="VEuPathDB" id="TriTrypDB:LMJSD75_310032600"/>
<evidence type="ECO:0000256" key="3">
    <source>
        <dbReference type="SAM" id="Phobius"/>
    </source>
</evidence>
<organism evidence="6 7">
    <name type="scientific">Leishmania major</name>
    <dbReference type="NCBI Taxonomy" id="5664"/>
    <lineage>
        <taxon>Eukaryota</taxon>
        <taxon>Discoba</taxon>
        <taxon>Euglenozoa</taxon>
        <taxon>Kinetoplastea</taxon>
        <taxon>Metakinetoplastina</taxon>
        <taxon>Trypanosomatida</taxon>
        <taxon>Trypanosomatidae</taxon>
        <taxon>Leishmaniinae</taxon>
        <taxon>Leishmania</taxon>
    </lineage>
</organism>
<dbReference type="CDD" id="cd17919">
    <property type="entry name" value="DEXHc_Snf"/>
    <property type="match status" value="1"/>
</dbReference>
<evidence type="ECO:0000259" key="5">
    <source>
        <dbReference type="PROSITE" id="PS51194"/>
    </source>
</evidence>
<dbReference type="PANTHER" id="PTHR10799">
    <property type="entry name" value="SNF2/RAD54 HELICASE FAMILY"/>
    <property type="match status" value="1"/>
</dbReference>
<dbReference type="InterPro" id="IPR027417">
    <property type="entry name" value="P-loop_NTPase"/>
</dbReference>
<dbReference type="Gene3D" id="3.40.50.300">
    <property type="entry name" value="P-loop containing nucleotide triphosphate hydrolases"/>
    <property type="match status" value="2"/>
</dbReference>
<evidence type="ECO:0000256" key="2">
    <source>
        <dbReference type="SAM" id="MobiDB-lite"/>
    </source>
</evidence>
<dbReference type="EMBL" id="FR796427">
    <property type="protein sequence ID" value="CAJ08421.1"/>
    <property type="molecule type" value="Genomic_DNA"/>
</dbReference>
<dbReference type="Pfam" id="PF00271">
    <property type="entry name" value="Helicase_C"/>
    <property type="match status" value="1"/>
</dbReference>
<dbReference type="GO" id="GO:0004386">
    <property type="term" value="F:helicase activity"/>
    <property type="evidence" value="ECO:0007669"/>
    <property type="project" value="UniProtKB-KW"/>
</dbReference>
<keyword evidence="6" id="KW-0067">ATP-binding</keyword>
<dbReference type="VEuPathDB" id="TriTrypDB:LmjF.31.2320"/>
<keyword evidence="3" id="KW-0472">Membrane</keyword>
<dbReference type="GO" id="GO:0031507">
    <property type="term" value="P:heterochromatin formation"/>
    <property type="evidence" value="ECO:0000318"/>
    <property type="project" value="GO_Central"/>
</dbReference>
<feature type="compositionally biased region" description="Low complexity" evidence="2">
    <location>
        <begin position="610"/>
        <end position="621"/>
    </location>
</feature>
<dbReference type="Pfam" id="PF00176">
    <property type="entry name" value="SNF2-rel_dom"/>
    <property type="match status" value="1"/>
</dbReference>
<dbReference type="GO" id="GO:0005524">
    <property type="term" value="F:ATP binding"/>
    <property type="evidence" value="ECO:0007669"/>
    <property type="project" value="InterPro"/>
</dbReference>
<dbReference type="CDD" id="cd18793">
    <property type="entry name" value="SF2_C_SNF"/>
    <property type="match status" value="1"/>
</dbReference>
<dbReference type="OMA" id="HLRKCCI"/>
<dbReference type="InterPro" id="IPR014001">
    <property type="entry name" value="Helicase_ATP-bd"/>
</dbReference>
<dbReference type="InterPro" id="IPR001650">
    <property type="entry name" value="Helicase_C-like"/>
</dbReference>
<dbReference type="GO" id="GO:0003682">
    <property type="term" value="F:chromatin binding"/>
    <property type="evidence" value="ECO:0000318"/>
    <property type="project" value="GO_Central"/>
</dbReference>
<dbReference type="KEGG" id="lma:LMJF_31_2320"/>
<dbReference type="HOGENOM" id="CLU_310256_0_0_1"/>
<evidence type="ECO:0000313" key="7">
    <source>
        <dbReference type="Proteomes" id="UP000000542"/>
    </source>
</evidence>
<evidence type="ECO:0000256" key="1">
    <source>
        <dbReference type="ARBA" id="ARBA00022801"/>
    </source>
</evidence>
<dbReference type="PROSITE" id="PS51194">
    <property type="entry name" value="HELICASE_CTER"/>
    <property type="match status" value="1"/>
</dbReference>
<dbReference type="Gene3D" id="3.40.50.10810">
    <property type="entry name" value="Tandem AAA-ATPase domain"/>
    <property type="match status" value="1"/>
</dbReference>
<sequence>MQSVFRAHTIKLPRCSTLGSGTGRKREAYRLTSPSHVCCIEMTLQCDELYRAADKMAKASQRTQSRIRAAVETQRQRAALHQLDSGAEFFPDDDACPTYSLTNALTGCVCQPSTATSPPLRLLEHQREGVRWLLALHELGLNGIMADEMGLGKTVQVAAFLAALAKAGVLGTFLIVVPLSTMESWKKELLRWVPWMHIIEFRGTHEVRAKLRSRLRNRHRRAFERQETLRAQWAQGVSVRVLAKTVGGVVLASYESVMMDHGALARLIHWDITIVDEAHRLKKLQCKLLQTLHKAACRMRLILTGTPLQNDLTELWTLLEYVGPQIFSHDDADQRCLREAVTALSCGCGRRLNERREERRGDGLGGKEPTERHTAAAARFPHAPQANTGANAGEAQGLLLASLKTVLQPFVLRRIKATVGIQLPPKYDLVLPTPLTPAQQLLYARVQSEERYANSRLTHLRKCCIHPFLIRDFYADSCEWRCTPQSPSSARERLEFMVKASGKLKLLDAMLPELRRRGHRVLLFSQMTRALDLVEEYLSLKNTVLEEAFFGGDETETVMTVDRCCESGSPKDSTGRKRLETILSQMLVYTRLDGSSSAEARSEAIRHFQGPPSSSSKPGNGAEYDSAPFSVNAAAGGDSVEVFLEHDRQAEKPSAPADRVLPLAKRRWRRVGKGLRTRGIEEDDEVFEVPFLSARTSTPAGVLAERSVNETLPLSFKATGSVKACYAHLVTRKRLASAGSDSLSTRKSLITPSKCEADGASWPSDLSLTSTATSAAHAAQPGVFLFLISTRAGGTGLNLTGADTVILLDSDFNPHNDLQAVDRCHRIGQRNPVAVYRLVSPHTVEDEWHSGIVDRKLKLEHLVLGGDGAGCISQQCCTTSGNVDTQQQPIPAADVLRCAAAAVCAEPPKKRARSCSAVSSSERQALTADELRLLLDRAWLQHVMPHRSV</sequence>
<dbReference type="GO" id="GO:0045944">
    <property type="term" value="P:positive regulation of transcription by RNA polymerase II"/>
    <property type="evidence" value="ECO:0000318"/>
    <property type="project" value="GO_Central"/>
</dbReference>
<dbReference type="SUPFAM" id="SSF52540">
    <property type="entry name" value="P-loop containing nucleoside triphosphate hydrolases"/>
    <property type="match status" value="3"/>
</dbReference>
<dbReference type="InterPro" id="IPR038718">
    <property type="entry name" value="SNF2-like_sf"/>
</dbReference>
<evidence type="ECO:0000313" key="6">
    <source>
        <dbReference type="EMBL" id="CAJ08421.1"/>
    </source>
</evidence>
<keyword evidence="1" id="KW-0378">Hydrolase</keyword>